<reference evidence="1 2" key="1">
    <citation type="submission" date="2020-04" db="EMBL/GenBank/DDBJ databases">
        <authorList>
            <person name="Alioto T."/>
            <person name="Alioto T."/>
            <person name="Gomez Garrido J."/>
        </authorList>
    </citation>
    <scope>NUCLEOTIDE SEQUENCE [LARGE SCALE GENOMIC DNA]</scope>
</reference>
<dbReference type="Proteomes" id="UP000494165">
    <property type="component" value="Unassembled WGS sequence"/>
</dbReference>
<organism evidence="1 2">
    <name type="scientific">Cloeon dipterum</name>
    <dbReference type="NCBI Taxonomy" id="197152"/>
    <lineage>
        <taxon>Eukaryota</taxon>
        <taxon>Metazoa</taxon>
        <taxon>Ecdysozoa</taxon>
        <taxon>Arthropoda</taxon>
        <taxon>Hexapoda</taxon>
        <taxon>Insecta</taxon>
        <taxon>Pterygota</taxon>
        <taxon>Palaeoptera</taxon>
        <taxon>Ephemeroptera</taxon>
        <taxon>Pisciforma</taxon>
        <taxon>Baetidae</taxon>
        <taxon>Cloeon</taxon>
    </lineage>
</organism>
<evidence type="ECO:0000313" key="2">
    <source>
        <dbReference type="Proteomes" id="UP000494165"/>
    </source>
</evidence>
<dbReference type="AlphaFoldDB" id="A0A8S1D3V0"/>
<sequence length="131" mass="15056">MNLGAEFAELSLCKKNHNDCELILPDNLSQEDLMDFLREFSATVDSSKLYKILSIVIDKFTANEININDFSEMYPFDTDYELKVLKLFAAKKAEQFSAFSINKGEFDCTAPLIEPRMWTEITKFKNYTPSG</sequence>
<protein>
    <submittedName>
        <fullName evidence="1">Uncharacterized protein</fullName>
    </submittedName>
</protein>
<gene>
    <name evidence="1" type="ORF">CLODIP_2_CD13069</name>
</gene>
<comment type="caution">
    <text evidence="1">The sequence shown here is derived from an EMBL/GenBank/DDBJ whole genome shotgun (WGS) entry which is preliminary data.</text>
</comment>
<proteinExistence type="predicted"/>
<accession>A0A8S1D3V0</accession>
<name>A0A8S1D3V0_9INSE</name>
<dbReference type="EMBL" id="CADEPI010000107">
    <property type="protein sequence ID" value="CAB3375045.1"/>
    <property type="molecule type" value="Genomic_DNA"/>
</dbReference>
<keyword evidence="2" id="KW-1185">Reference proteome</keyword>
<evidence type="ECO:0000313" key="1">
    <source>
        <dbReference type="EMBL" id="CAB3375045.1"/>
    </source>
</evidence>